<dbReference type="OrthoDB" id="10314739at2759"/>
<organism evidence="7 8">
    <name type="scientific">Phytophthora cactorum</name>
    <dbReference type="NCBI Taxonomy" id="29920"/>
    <lineage>
        <taxon>Eukaryota</taxon>
        <taxon>Sar</taxon>
        <taxon>Stramenopiles</taxon>
        <taxon>Oomycota</taxon>
        <taxon>Peronosporomycetes</taxon>
        <taxon>Peronosporales</taxon>
        <taxon>Peronosporaceae</taxon>
        <taxon>Phytophthora</taxon>
    </lineage>
</organism>
<dbReference type="Proteomes" id="UP000688947">
    <property type="component" value="Unassembled WGS sequence"/>
</dbReference>
<gene>
    <name evidence="6" type="ORF">JG687_00007461</name>
    <name evidence="7" type="ORF">PC110_g14303</name>
    <name evidence="1" type="ORF">PC113_g11526</name>
    <name evidence="2" type="ORF">PC115_g10237</name>
    <name evidence="3" type="ORF">PC117_g11645</name>
    <name evidence="4" type="ORF">PC118_g4968</name>
    <name evidence="5" type="ORF">PC129_g10880</name>
</gene>
<evidence type="ECO:0000313" key="2">
    <source>
        <dbReference type="EMBL" id="KAG2919158.1"/>
    </source>
</evidence>
<name>A0A329RXM3_9STRA</name>
<dbReference type="EMBL" id="MJFZ01000434">
    <property type="protein sequence ID" value="RAW29334.1"/>
    <property type="molecule type" value="Genomic_DNA"/>
</dbReference>
<dbReference type="Proteomes" id="UP000251314">
    <property type="component" value="Unassembled WGS sequence"/>
</dbReference>
<dbReference type="Proteomes" id="UP000697107">
    <property type="component" value="Unassembled WGS sequence"/>
</dbReference>
<protein>
    <submittedName>
        <fullName evidence="7">Uncharacterized protein</fullName>
    </submittedName>
</protein>
<evidence type="ECO:0000313" key="7">
    <source>
        <dbReference type="EMBL" id="RAW29334.1"/>
    </source>
</evidence>
<dbReference type="EMBL" id="RCMI01000298">
    <property type="protein sequence ID" value="KAG2919158.1"/>
    <property type="molecule type" value="Genomic_DNA"/>
</dbReference>
<evidence type="ECO:0000313" key="4">
    <source>
        <dbReference type="EMBL" id="KAG2991674.1"/>
    </source>
</evidence>
<dbReference type="EMBL" id="RCML01000098">
    <property type="protein sequence ID" value="KAG2991674.1"/>
    <property type="molecule type" value="Genomic_DNA"/>
</dbReference>
<dbReference type="EMBL" id="RCMG01000330">
    <property type="protein sequence ID" value="KAG2856492.1"/>
    <property type="molecule type" value="Genomic_DNA"/>
</dbReference>
<dbReference type="VEuPathDB" id="FungiDB:PC110_g14303"/>
<accession>A0A329RXM3</accession>
<dbReference type="Proteomes" id="UP000760860">
    <property type="component" value="Unassembled WGS sequence"/>
</dbReference>
<reference evidence="6" key="3">
    <citation type="submission" date="2021-01" db="EMBL/GenBank/DDBJ databases">
        <title>Phytophthora aleatoria, a newly-described species from Pinus radiata is distinct from Phytophthora cactorum isolates based on comparative genomics.</title>
        <authorList>
            <person name="Mcdougal R."/>
            <person name="Panda P."/>
            <person name="Williams N."/>
            <person name="Studholme D.J."/>
        </authorList>
    </citation>
    <scope>NUCLEOTIDE SEQUENCE</scope>
    <source>
        <strain evidence="6">NZFS 3830</strain>
    </source>
</reference>
<reference evidence="7 8" key="1">
    <citation type="submission" date="2018-01" db="EMBL/GenBank/DDBJ databases">
        <title>Draft genome of the strawberry crown rot pathogen Phytophthora cactorum.</title>
        <authorList>
            <person name="Armitage A.D."/>
            <person name="Lysoe E."/>
            <person name="Nellist C.F."/>
            <person name="Harrison R.J."/>
            <person name="Brurberg M.B."/>
        </authorList>
    </citation>
    <scope>NUCLEOTIDE SEQUENCE [LARGE SCALE GENOMIC DNA]</scope>
    <source>
        <strain evidence="7 8">10300</strain>
    </source>
</reference>
<reference evidence="1" key="2">
    <citation type="submission" date="2018-10" db="EMBL/GenBank/DDBJ databases">
        <title>Effector identification in a new, highly contiguous assembly of the strawberry crown rot pathogen Phytophthora cactorum.</title>
        <authorList>
            <person name="Armitage A.D."/>
            <person name="Nellist C.F."/>
            <person name="Bates H."/>
            <person name="Vickerstaff R.J."/>
            <person name="Harrison R.J."/>
        </authorList>
    </citation>
    <scope>NUCLEOTIDE SEQUENCE</scope>
    <source>
        <strain evidence="1">15-7</strain>
        <strain evidence="2">4032</strain>
        <strain evidence="3">4040</strain>
        <strain evidence="4">P415</strain>
        <strain evidence="5">P421</strain>
    </source>
</reference>
<evidence type="ECO:0000313" key="1">
    <source>
        <dbReference type="EMBL" id="KAG2856492.1"/>
    </source>
</evidence>
<evidence type="ECO:0000313" key="3">
    <source>
        <dbReference type="EMBL" id="KAG2937556.1"/>
    </source>
</evidence>
<evidence type="ECO:0000313" key="8">
    <source>
        <dbReference type="Proteomes" id="UP000251314"/>
    </source>
</evidence>
<dbReference type="EMBL" id="JAENGZ010000331">
    <property type="protein sequence ID" value="KAG6961901.1"/>
    <property type="molecule type" value="Genomic_DNA"/>
</dbReference>
<proteinExistence type="predicted"/>
<evidence type="ECO:0000313" key="6">
    <source>
        <dbReference type="EMBL" id="KAG6961901.1"/>
    </source>
</evidence>
<dbReference type="Proteomes" id="UP000735874">
    <property type="component" value="Unassembled WGS sequence"/>
</dbReference>
<evidence type="ECO:0000313" key="5">
    <source>
        <dbReference type="EMBL" id="KAG3218309.1"/>
    </source>
</evidence>
<comment type="caution">
    <text evidence="7">The sequence shown here is derived from an EMBL/GenBank/DDBJ whole genome shotgun (WGS) entry which is preliminary data.</text>
</comment>
<dbReference type="EMBL" id="RCMK01000305">
    <property type="protein sequence ID" value="KAG2937556.1"/>
    <property type="molecule type" value="Genomic_DNA"/>
</dbReference>
<dbReference type="Proteomes" id="UP000774804">
    <property type="component" value="Unassembled WGS sequence"/>
</dbReference>
<sequence length="101" mass="11620">MLASTIISCRFLRKRHTRKRKHEGGVGQEPGEVLLPAMENQVRGSTEDAENKKRLGELRLLSLLQLKAALQKELSAFLHLVLYLRAISLMLEWPWPKHEAH</sequence>
<dbReference type="Proteomes" id="UP000736787">
    <property type="component" value="Unassembled WGS sequence"/>
</dbReference>
<dbReference type="AlphaFoldDB" id="A0A329RXM3"/>
<keyword evidence="8" id="KW-1185">Reference proteome</keyword>
<dbReference type="EMBL" id="RCMV01000370">
    <property type="protein sequence ID" value="KAG3218309.1"/>
    <property type="molecule type" value="Genomic_DNA"/>
</dbReference>